<organism evidence="1">
    <name type="scientific">Brassica napus</name>
    <name type="common">Rape</name>
    <dbReference type="NCBI Taxonomy" id="3708"/>
    <lineage>
        <taxon>Eukaryota</taxon>
        <taxon>Viridiplantae</taxon>
        <taxon>Streptophyta</taxon>
        <taxon>Embryophyta</taxon>
        <taxon>Tracheophyta</taxon>
        <taxon>Spermatophyta</taxon>
        <taxon>Magnoliopsida</taxon>
        <taxon>eudicotyledons</taxon>
        <taxon>Gunneridae</taxon>
        <taxon>Pentapetalae</taxon>
        <taxon>rosids</taxon>
        <taxon>malvids</taxon>
        <taxon>Brassicales</taxon>
        <taxon>Brassicaceae</taxon>
        <taxon>Brassiceae</taxon>
        <taxon>Brassica</taxon>
    </lineage>
</organism>
<protein>
    <submittedName>
        <fullName evidence="1">(rape) hypothetical protein</fullName>
    </submittedName>
</protein>
<accession>A0A816IX47</accession>
<proteinExistence type="predicted"/>
<dbReference type="Proteomes" id="UP001295469">
    <property type="component" value="Chromosome C09"/>
</dbReference>
<reference evidence="1" key="1">
    <citation type="submission" date="2021-01" db="EMBL/GenBank/DDBJ databases">
        <authorList>
            <consortium name="Genoscope - CEA"/>
            <person name="William W."/>
        </authorList>
    </citation>
    <scope>NUCLEOTIDE SEQUENCE</scope>
</reference>
<evidence type="ECO:0000313" key="1">
    <source>
        <dbReference type="EMBL" id="CAF1735365.1"/>
    </source>
</evidence>
<dbReference type="EMBL" id="HG994373">
    <property type="protein sequence ID" value="CAF1735365.1"/>
    <property type="molecule type" value="Genomic_DNA"/>
</dbReference>
<dbReference type="AlphaFoldDB" id="A0A816IX47"/>
<feature type="non-terminal residue" evidence="1">
    <location>
        <position position="38"/>
    </location>
</feature>
<sequence>MISNGSIGKRKMMMKKMEKRRFETEIEFQRSSSADISS</sequence>
<gene>
    <name evidence="1" type="ORF">DARMORV10_C09P29120.1</name>
</gene>
<name>A0A816IX47_BRANA</name>